<accession>A0A235BW69</accession>
<evidence type="ECO:0000313" key="1">
    <source>
        <dbReference type="EMBL" id="OYD16630.1"/>
    </source>
</evidence>
<reference evidence="1 2" key="1">
    <citation type="submission" date="2017-07" db="EMBL/GenBank/DDBJ databases">
        <title>Recovery of genomes from metagenomes via a dereplication, aggregation, and scoring strategy.</title>
        <authorList>
            <person name="Sieber C.M."/>
            <person name="Probst A.J."/>
            <person name="Sharrar A."/>
            <person name="Thomas B.C."/>
            <person name="Hess M."/>
            <person name="Tringe S.G."/>
            <person name="Banfield J.F."/>
        </authorList>
    </citation>
    <scope>NUCLEOTIDE SEQUENCE [LARGE SCALE GENOMIC DNA]</scope>
    <source>
        <strain evidence="1">JGI_Cruoil_03_51_56</strain>
    </source>
</reference>
<dbReference type="EMBL" id="NOZP01000042">
    <property type="protein sequence ID" value="OYD16630.1"/>
    <property type="molecule type" value="Genomic_DNA"/>
</dbReference>
<evidence type="ECO:0000313" key="2">
    <source>
        <dbReference type="Proteomes" id="UP000215559"/>
    </source>
</evidence>
<sequence>MWLSRAPSTRCLSFRQPTWSVRYTGWQQTIVLETERWPSGLVAATTVAFKLRPVGLLVNLHGGFVSQDVRCSFIRYHYLDDRTEESVVKQFGRQLTAERYLQPVIVLGSVIVLNPAPHGFLAESFLQTHWQ</sequence>
<dbReference type="Proteomes" id="UP000215559">
    <property type="component" value="Unassembled WGS sequence"/>
</dbReference>
<protein>
    <submittedName>
        <fullName evidence="1">Uncharacterized protein</fullName>
    </submittedName>
</protein>
<dbReference type="AlphaFoldDB" id="A0A235BW69"/>
<comment type="caution">
    <text evidence="1">The sequence shown here is derived from an EMBL/GenBank/DDBJ whole genome shotgun (WGS) entry which is preliminary data.</text>
</comment>
<organism evidence="1 2">
    <name type="scientific">candidate division WOR-3 bacterium JGI_Cruoil_03_51_56</name>
    <dbReference type="NCBI Taxonomy" id="1973747"/>
    <lineage>
        <taxon>Bacteria</taxon>
        <taxon>Bacteria division WOR-3</taxon>
    </lineage>
</organism>
<name>A0A235BW69_UNCW3</name>
<proteinExistence type="predicted"/>
<feature type="non-terminal residue" evidence="1">
    <location>
        <position position="131"/>
    </location>
</feature>
<gene>
    <name evidence="1" type="ORF">CH330_02165</name>
</gene>